<dbReference type="GO" id="GO:0000150">
    <property type="term" value="F:DNA strand exchange activity"/>
    <property type="evidence" value="ECO:0007669"/>
    <property type="project" value="InterPro"/>
</dbReference>
<dbReference type="PROSITE" id="PS51736">
    <property type="entry name" value="RECOMBINASES_3"/>
    <property type="match status" value="1"/>
</dbReference>
<dbReference type="InterPro" id="IPR006119">
    <property type="entry name" value="Resolv_N"/>
</dbReference>
<dbReference type="GO" id="GO:0003677">
    <property type="term" value="F:DNA binding"/>
    <property type="evidence" value="ECO:0007669"/>
    <property type="project" value="InterPro"/>
</dbReference>
<protein>
    <submittedName>
        <fullName evidence="2">Site-specific recombinase</fullName>
    </submittedName>
</protein>
<organism evidence="2">
    <name type="scientific">human gut metagenome</name>
    <dbReference type="NCBI Taxonomy" id="408170"/>
    <lineage>
        <taxon>unclassified sequences</taxon>
        <taxon>metagenomes</taxon>
        <taxon>organismal metagenomes</taxon>
    </lineage>
</organism>
<evidence type="ECO:0000313" key="2">
    <source>
        <dbReference type="EMBL" id="EKC78238.1"/>
    </source>
</evidence>
<dbReference type="AlphaFoldDB" id="K1U7P2"/>
<dbReference type="PANTHER" id="PTHR30461">
    <property type="entry name" value="DNA-INVERTASE FROM LAMBDOID PROPHAGE"/>
    <property type="match status" value="1"/>
</dbReference>
<reference evidence="2" key="1">
    <citation type="journal article" date="2013" name="Environ. Microbiol.">
        <title>Microbiota from the distal guts of lean and obese adolescents exhibit partial functional redundancy besides clear differences in community structure.</title>
        <authorList>
            <person name="Ferrer M."/>
            <person name="Ruiz A."/>
            <person name="Lanza F."/>
            <person name="Haange S.B."/>
            <person name="Oberbach A."/>
            <person name="Till H."/>
            <person name="Bargiela R."/>
            <person name="Campoy C."/>
            <person name="Segura M.T."/>
            <person name="Richter M."/>
            <person name="von Bergen M."/>
            <person name="Seifert J."/>
            <person name="Suarez A."/>
        </authorList>
    </citation>
    <scope>NUCLEOTIDE SEQUENCE</scope>
</reference>
<dbReference type="Gene3D" id="3.40.50.1390">
    <property type="entry name" value="Resolvase, N-terminal catalytic domain"/>
    <property type="match status" value="1"/>
</dbReference>
<sequence length="111" mass="12591">MMQDVTDGNINCVIVKDLSRLGREYIETGRYLRRVFPAYGVRFIAITDSIDTAHDSGDDLTVSVKNIMNEAYCRDISIKTRSSLDVKRRNGDFVGAFPVYGYMKAEDNKNL</sequence>
<feature type="domain" description="Resolvase/invertase-type recombinase catalytic" evidence="1">
    <location>
        <begin position="1"/>
        <end position="91"/>
    </location>
</feature>
<proteinExistence type="predicted"/>
<feature type="non-terminal residue" evidence="2">
    <location>
        <position position="111"/>
    </location>
</feature>
<accession>K1U7P2</accession>
<dbReference type="Pfam" id="PF00239">
    <property type="entry name" value="Resolvase"/>
    <property type="match status" value="1"/>
</dbReference>
<gene>
    <name evidence="2" type="ORF">LEA_03715</name>
</gene>
<dbReference type="PANTHER" id="PTHR30461:SF23">
    <property type="entry name" value="DNA RECOMBINASE-RELATED"/>
    <property type="match status" value="1"/>
</dbReference>
<dbReference type="InterPro" id="IPR050639">
    <property type="entry name" value="SSR_resolvase"/>
</dbReference>
<evidence type="ECO:0000259" key="1">
    <source>
        <dbReference type="PROSITE" id="PS51736"/>
    </source>
</evidence>
<dbReference type="InterPro" id="IPR036162">
    <property type="entry name" value="Resolvase-like_N_sf"/>
</dbReference>
<dbReference type="SUPFAM" id="SSF53041">
    <property type="entry name" value="Resolvase-like"/>
    <property type="match status" value="1"/>
</dbReference>
<dbReference type="EMBL" id="AJWY01002457">
    <property type="protein sequence ID" value="EKC78238.1"/>
    <property type="molecule type" value="Genomic_DNA"/>
</dbReference>
<comment type="caution">
    <text evidence="2">The sequence shown here is derived from an EMBL/GenBank/DDBJ whole genome shotgun (WGS) entry which is preliminary data.</text>
</comment>
<name>K1U7P2_9ZZZZ</name>